<name>A0A6N2MS88_SALVM</name>
<dbReference type="Gene3D" id="3.40.50.150">
    <property type="entry name" value="Vaccinia Virus protein VP39"/>
    <property type="match status" value="1"/>
</dbReference>
<dbReference type="AlphaFoldDB" id="A0A6N2MS88"/>
<dbReference type="InterPro" id="IPR009902">
    <property type="entry name" value="DUF1442"/>
</dbReference>
<organism evidence="1">
    <name type="scientific">Salix viminalis</name>
    <name type="common">Common osier</name>
    <name type="synonym">Basket willow</name>
    <dbReference type="NCBI Taxonomy" id="40686"/>
    <lineage>
        <taxon>Eukaryota</taxon>
        <taxon>Viridiplantae</taxon>
        <taxon>Streptophyta</taxon>
        <taxon>Embryophyta</taxon>
        <taxon>Tracheophyta</taxon>
        <taxon>Spermatophyta</taxon>
        <taxon>Magnoliopsida</taxon>
        <taxon>eudicotyledons</taxon>
        <taxon>Gunneridae</taxon>
        <taxon>Pentapetalae</taxon>
        <taxon>rosids</taxon>
        <taxon>fabids</taxon>
        <taxon>Malpighiales</taxon>
        <taxon>Salicaceae</taxon>
        <taxon>Saliceae</taxon>
        <taxon>Salix</taxon>
    </lineage>
</organism>
<gene>
    <name evidence="1" type="ORF">SVIM_LOCUS413792</name>
</gene>
<sequence>MKLVWTPDTALKAYVCTVKTCENFMESSVAELLSAMAAGWNAKLIVESWSKGGPIATSIGLAVAANHTCGRHVCVVPDEGSRSEYVKKMHVAGMFETEVLVGEVEEVMAGLAGVDFLVVDCKRRDFLMVLRLAKLSPKGAVLACKNAFQKSVSGFRWHGALGRGTRVVKTVFLPVGQGLDMAHIGSPGGSEGSRRGPSRWIRHVDQKSGEEHVKSISSYAKGISASNAFGICAEALLKILNQASDSTRKFKLTESNRQTFVTLINQSDAGYSGKIRPVLELGRRNPNASGELLGRNEHDSLYN</sequence>
<dbReference type="Pfam" id="PF07279">
    <property type="entry name" value="DUF1442"/>
    <property type="match status" value="1"/>
</dbReference>
<accession>A0A6N2MS88</accession>
<evidence type="ECO:0000313" key="1">
    <source>
        <dbReference type="EMBL" id="VFU57275.1"/>
    </source>
</evidence>
<dbReference type="EMBL" id="CAADRP010001941">
    <property type="protein sequence ID" value="VFU57275.1"/>
    <property type="molecule type" value="Genomic_DNA"/>
</dbReference>
<reference evidence="1" key="1">
    <citation type="submission" date="2019-03" db="EMBL/GenBank/DDBJ databases">
        <authorList>
            <person name="Mank J."/>
            <person name="Almeida P."/>
        </authorList>
    </citation>
    <scope>NUCLEOTIDE SEQUENCE</scope>
    <source>
        <strain evidence="1">78183</strain>
    </source>
</reference>
<dbReference type="PANTHER" id="PTHR33593">
    <property type="entry name" value="DUF1442 FAMILY PROTEIN"/>
    <property type="match status" value="1"/>
</dbReference>
<evidence type="ECO:0008006" key="2">
    <source>
        <dbReference type="Google" id="ProtNLM"/>
    </source>
</evidence>
<dbReference type="InterPro" id="IPR029063">
    <property type="entry name" value="SAM-dependent_MTases_sf"/>
</dbReference>
<protein>
    <recommendedName>
        <fullName evidence="2">DUF1442 domain-containing protein</fullName>
    </recommendedName>
</protein>
<dbReference type="PANTHER" id="PTHR33593:SF28">
    <property type="entry name" value="ANKYRIN REPEAT_KH DOMAIN PROTEIN (DUF1442)"/>
    <property type="match status" value="1"/>
</dbReference>
<proteinExistence type="predicted"/>